<dbReference type="PANTHER" id="PTHR37832">
    <property type="entry name" value="BLL2683 PROTEIN"/>
    <property type="match status" value="1"/>
</dbReference>
<evidence type="ECO:0000313" key="2">
    <source>
        <dbReference type="EMBL" id="OIQ52058.1"/>
    </source>
</evidence>
<evidence type="ECO:0000259" key="1">
    <source>
        <dbReference type="PROSITE" id="PS51502"/>
    </source>
</evidence>
<dbReference type="RefSeq" id="WP_071544160.1">
    <property type="nucleotide sequence ID" value="NZ_LKAQ01000001.1"/>
</dbReference>
<dbReference type="Gene3D" id="3.30.70.100">
    <property type="match status" value="1"/>
</dbReference>
<feature type="domain" description="Stress-response A/B barrel" evidence="1">
    <location>
        <begin position="2"/>
        <end position="98"/>
    </location>
</feature>
<dbReference type="SUPFAM" id="SSF54909">
    <property type="entry name" value="Dimeric alpha+beta barrel"/>
    <property type="match status" value="1"/>
</dbReference>
<gene>
    <name evidence="2" type="ORF">BerOc1_00530</name>
</gene>
<dbReference type="PROSITE" id="PS51502">
    <property type="entry name" value="S_R_A_B_BARREL"/>
    <property type="match status" value="1"/>
</dbReference>
<dbReference type="EMBL" id="LKAQ01000001">
    <property type="protein sequence ID" value="OIQ52058.1"/>
    <property type="molecule type" value="Genomic_DNA"/>
</dbReference>
<protein>
    <submittedName>
        <fullName evidence="2">Stress responsive A/B Barrel Domain protein</fullName>
    </submittedName>
</protein>
<name>A0A1J5N1A9_9BACT</name>
<keyword evidence="3" id="KW-1185">Reference proteome</keyword>
<dbReference type="InterPro" id="IPR011008">
    <property type="entry name" value="Dimeric_a/b-barrel"/>
</dbReference>
<organism evidence="2 3">
    <name type="scientific">Pseudodesulfovibrio hydrargyri</name>
    <dbReference type="NCBI Taxonomy" id="2125990"/>
    <lineage>
        <taxon>Bacteria</taxon>
        <taxon>Pseudomonadati</taxon>
        <taxon>Thermodesulfobacteriota</taxon>
        <taxon>Desulfovibrionia</taxon>
        <taxon>Desulfovibrionales</taxon>
        <taxon>Desulfovibrionaceae</taxon>
    </lineage>
</organism>
<dbReference type="PANTHER" id="PTHR37832:SF1">
    <property type="entry name" value="STRESS-RESPONSE A_B BARREL DOMAIN-CONTAINING PROTEIN"/>
    <property type="match status" value="1"/>
</dbReference>
<dbReference type="AlphaFoldDB" id="A0A1J5N1A9"/>
<comment type="caution">
    <text evidence="2">The sequence shown here is derived from an EMBL/GenBank/DDBJ whole genome shotgun (WGS) entry which is preliminary data.</text>
</comment>
<dbReference type="OrthoDB" id="9808130at2"/>
<dbReference type="InterPro" id="IPR013097">
    <property type="entry name" value="Dabb"/>
</dbReference>
<dbReference type="SMART" id="SM00886">
    <property type="entry name" value="Dabb"/>
    <property type="match status" value="1"/>
</dbReference>
<dbReference type="Pfam" id="PF07876">
    <property type="entry name" value="Dabb"/>
    <property type="match status" value="1"/>
</dbReference>
<sequence length="100" mass="11222">MVRHIVMWTLKDEAEGRTAKENGAKMKEILEALMGRIEGLRHIEVSADIVAADPECHAILCSEHDDVDALNHYQDHPEHQACVAFIKKVASGRKAVDYMI</sequence>
<evidence type="ECO:0000313" key="3">
    <source>
        <dbReference type="Proteomes" id="UP000181901"/>
    </source>
</evidence>
<dbReference type="Proteomes" id="UP000181901">
    <property type="component" value="Unassembled WGS sequence"/>
</dbReference>
<proteinExistence type="predicted"/>
<accession>A0A1J5N1A9</accession>
<reference evidence="2 3" key="1">
    <citation type="submission" date="2015-09" db="EMBL/GenBank/DDBJ databases">
        <title>Genome of Desulfovibrio dechloracetivorans BerOc1, a mercury methylating strain isolated from highly hydrocarbons and metals contaminated coastal sediments.</title>
        <authorList>
            <person name="Goni Urriza M."/>
            <person name="Gassie C."/>
            <person name="Bouchez O."/>
            <person name="Klopp C."/>
            <person name="Ranchou-Peyruse A."/>
            <person name="Remy G."/>
        </authorList>
    </citation>
    <scope>NUCLEOTIDE SEQUENCE [LARGE SCALE GENOMIC DNA]</scope>
    <source>
        <strain evidence="2 3">BerOc1</strain>
    </source>
</reference>